<feature type="domain" description="HVO-0513-like N-terminal" evidence="4">
    <location>
        <begin position="17"/>
        <end position="149"/>
    </location>
</feature>
<evidence type="ECO:0000259" key="3">
    <source>
        <dbReference type="Pfam" id="PF04967"/>
    </source>
</evidence>
<organism evidence="5 6">
    <name type="scientific">Haloarcula salinisoli</name>
    <dbReference type="NCBI Taxonomy" id="2487746"/>
    <lineage>
        <taxon>Archaea</taxon>
        <taxon>Methanobacteriati</taxon>
        <taxon>Methanobacteriota</taxon>
        <taxon>Stenosarchaea group</taxon>
        <taxon>Halobacteria</taxon>
        <taxon>Halobacteriales</taxon>
        <taxon>Haloarculaceae</taxon>
        <taxon>Haloarcula</taxon>
    </lineage>
</organism>
<dbReference type="PANTHER" id="PTHR34236">
    <property type="entry name" value="DIMETHYL SULFOXIDE REDUCTASE TRANSCRIPTIONAL ACTIVATOR"/>
    <property type="match status" value="1"/>
</dbReference>
<dbReference type="Pfam" id="PF04967">
    <property type="entry name" value="HTH_10"/>
    <property type="match status" value="1"/>
</dbReference>
<keyword evidence="1" id="KW-0805">Transcription regulation</keyword>
<accession>A0A8J7YKW6</accession>
<comment type="caution">
    <text evidence="5">The sequence shown here is derived from an EMBL/GenBank/DDBJ whole genome shotgun (WGS) entry which is preliminary data.</text>
</comment>
<proteinExistence type="predicted"/>
<dbReference type="EMBL" id="RKLQ01000002">
    <property type="protein sequence ID" value="MBX0305064.1"/>
    <property type="molecule type" value="Genomic_DNA"/>
</dbReference>
<feature type="domain" description="HTH bat-type" evidence="3">
    <location>
        <begin position="161"/>
        <end position="212"/>
    </location>
</feature>
<evidence type="ECO:0000259" key="4">
    <source>
        <dbReference type="Pfam" id="PF24278"/>
    </source>
</evidence>
<evidence type="ECO:0000313" key="6">
    <source>
        <dbReference type="Proteomes" id="UP000783863"/>
    </source>
</evidence>
<evidence type="ECO:0000256" key="1">
    <source>
        <dbReference type="ARBA" id="ARBA00023015"/>
    </source>
</evidence>
<protein>
    <submittedName>
        <fullName evidence="5">Helix-turn-helix domain-containing protein</fullName>
    </submittedName>
</protein>
<evidence type="ECO:0000313" key="5">
    <source>
        <dbReference type="EMBL" id="MBX0305064.1"/>
    </source>
</evidence>
<sequence>MRYVTLRVAPVGDQPLHPLMGELAAAEDITREAIHRVELLEDGTVVMVGESRGNQDHFERIMADNDYVLEFTTTGADGQWYSYSNFEPTEISEQMLLAQQQTTGLIEMPIVPNADGSIAFTLVGDEASLQESMPPEMDGYTVELLETGDREPRAGDLFACLTERQQTVLETAIDRGYYANPREATHDDLADALDCSPSTVGEHLRKIEARVFAQFSRS</sequence>
<evidence type="ECO:0000256" key="2">
    <source>
        <dbReference type="ARBA" id="ARBA00023163"/>
    </source>
</evidence>
<dbReference type="InterPro" id="IPR007050">
    <property type="entry name" value="HTH_bacterioopsin"/>
</dbReference>
<reference evidence="5" key="1">
    <citation type="submission" date="2021-06" db="EMBL/GenBank/DDBJ databases">
        <title>Halomicroarcula sp. F24A a new haloarchaeum isolated from saline soil.</title>
        <authorList>
            <person name="Duran-Viseras A."/>
            <person name="Sanchez-Porro C."/>
            <person name="Ventosa A."/>
        </authorList>
    </citation>
    <scope>NUCLEOTIDE SEQUENCE</scope>
    <source>
        <strain evidence="5">F24A</strain>
    </source>
</reference>
<dbReference type="RefSeq" id="WP_220589258.1">
    <property type="nucleotide sequence ID" value="NZ_RKLQ01000002.1"/>
</dbReference>
<dbReference type="InterPro" id="IPR056493">
    <property type="entry name" value="HVO_0513_N"/>
</dbReference>
<dbReference type="InterPro" id="IPR036388">
    <property type="entry name" value="WH-like_DNA-bd_sf"/>
</dbReference>
<keyword evidence="2" id="KW-0804">Transcription</keyword>
<dbReference type="Gene3D" id="1.10.10.10">
    <property type="entry name" value="Winged helix-like DNA-binding domain superfamily/Winged helix DNA-binding domain"/>
    <property type="match status" value="1"/>
</dbReference>
<dbReference type="Proteomes" id="UP000783863">
    <property type="component" value="Unassembled WGS sequence"/>
</dbReference>
<dbReference type="AlphaFoldDB" id="A0A8J7YKW6"/>
<name>A0A8J7YKW6_9EURY</name>
<dbReference type="Pfam" id="PF24278">
    <property type="entry name" value="HVO_0513_N"/>
    <property type="match status" value="1"/>
</dbReference>
<keyword evidence="6" id="KW-1185">Reference proteome</keyword>
<dbReference type="PANTHER" id="PTHR34236:SF1">
    <property type="entry name" value="DIMETHYL SULFOXIDE REDUCTASE TRANSCRIPTIONAL ACTIVATOR"/>
    <property type="match status" value="1"/>
</dbReference>
<gene>
    <name evidence="5" type="ORF">EGD98_15455</name>
</gene>